<name>A0A852ZZC2_9ACTN</name>
<keyword evidence="6 8" id="KW-0223">Dioxygenase</keyword>
<dbReference type="AlphaFoldDB" id="A0A852ZZC2"/>
<dbReference type="GO" id="GO:0016121">
    <property type="term" value="P:carotene catabolic process"/>
    <property type="evidence" value="ECO:0007669"/>
    <property type="project" value="TreeGrafter"/>
</dbReference>
<dbReference type="GO" id="GO:0046872">
    <property type="term" value="F:metal ion binding"/>
    <property type="evidence" value="ECO:0007669"/>
    <property type="project" value="UniProtKB-KW"/>
</dbReference>
<feature type="region of interest" description="Disordered" evidence="7">
    <location>
        <begin position="1"/>
        <end position="57"/>
    </location>
</feature>
<reference evidence="8 9" key="1">
    <citation type="submission" date="2020-07" db="EMBL/GenBank/DDBJ databases">
        <title>Sequencing the genomes of 1000 actinobacteria strains.</title>
        <authorList>
            <person name="Klenk H.-P."/>
        </authorList>
    </citation>
    <scope>NUCLEOTIDE SEQUENCE [LARGE SCALE GENOMIC DNA]</scope>
    <source>
        <strain evidence="8 9">DSM 42178</strain>
    </source>
</reference>
<gene>
    <name evidence="8" type="ORF">FHU37_000411</name>
</gene>
<dbReference type="RefSeq" id="WP_312892379.1">
    <property type="nucleotide sequence ID" value="NZ_JACBZD010000001.1"/>
</dbReference>
<comment type="cofactor">
    <cofactor evidence="5 6">
        <name>Fe(2+)</name>
        <dbReference type="ChEBI" id="CHEBI:29033"/>
    </cofactor>
    <text evidence="5 6">Binds 1 Fe(2+) ion per subunit.</text>
</comment>
<feature type="binding site" evidence="5">
    <location>
        <position position="490"/>
    </location>
    <ligand>
        <name>Fe cation</name>
        <dbReference type="ChEBI" id="CHEBI:24875"/>
        <note>catalytic</note>
    </ligand>
</feature>
<dbReference type="PANTHER" id="PTHR10543:SF89">
    <property type="entry name" value="CAROTENOID 9,10(9',10')-CLEAVAGE DIOXYGENASE 1"/>
    <property type="match status" value="1"/>
</dbReference>
<proteinExistence type="inferred from homology"/>
<evidence type="ECO:0000256" key="5">
    <source>
        <dbReference type="PIRSR" id="PIRSR604294-1"/>
    </source>
</evidence>
<keyword evidence="3 6" id="KW-0560">Oxidoreductase</keyword>
<keyword evidence="2 5" id="KW-0479">Metal-binding</keyword>
<evidence type="ECO:0000256" key="7">
    <source>
        <dbReference type="SAM" id="MobiDB-lite"/>
    </source>
</evidence>
<evidence type="ECO:0000313" key="9">
    <source>
        <dbReference type="Proteomes" id="UP000567795"/>
    </source>
</evidence>
<sequence>MSPPPASPDTPGSSTSTTTGTSTSTSTTGTGTTGTGTRPATAPEEEDHTMNKPYLTGHYTPVADEVTATELTVEGAIPPELNGRLVRNGHNPKPGVTPTHWFRGSGMVHGVRLRGGRAEWYRNRWVHTPALEGAPYMTEHGPDLTVSTAGTHVVEHGGRLLALCESALPFELTADLETVGAFDFSGKLTTAMTAHPKQDPVTGELHFFASSPFPPFLVHHVASPDGNVLHSQEVPGATAALKHDFAITENFVVFVEMSVTFDPNEHSGIPYGWSDAQRPRIGVMPRGVDGARRIHWYDIGQGQALHFANAYEDARGRIVVEGPSVDRGGWRRSWNWWVGAPSDLGTEPNSGSRQRRWTVDPVAGTATEEQIDDLVVEFPTINEDVLGRQHRYHYAIAYPNDHGIGSHGIVKYDRVTGARQVMPVGTGQLPSEAVFVPAEDAADEDAGYLLTVVSDLNRNASAMLVLDASNLSRAPLATIHLPRRVPATIHGSWIPDDDLAA</sequence>
<dbReference type="Proteomes" id="UP000567795">
    <property type="component" value="Unassembled WGS sequence"/>
</dbReference>
<dbReference type="GO" id="GO:0010436">
    <property type="term" value="F:carotenoid dioxygenase activity"/>
    <property type="evidence" value="ECO:0007669"/>
    <property type="project" value="TreeGrafter"/>
</dbReference>
<protein>
    <recommendedName>
        <fullName evidence="6">Dioxygenase</fullName>
        <ecNumber evidence="6">1.13.11.-</ecNumber>
    </recommendedName>
</protein>
<comment type="similarity">
    <text evidence="1 6">Belongs to the carotenoid oxygenase family.</text>
</comment>
<evidence type="ECO:0000256" key="4">
    <source>
        <dbReference type="ARBA" id="ARBA00023004"/>
    </source>
</evidence>
<keyword evidence="4 5" id="KW-0408">Iron</keyword>
<evidence type="ECO:0000256" key="6">
    <source>
        <dbReference type="RuleBase" id="RU364048"/>
    </source>
</evidence>
<dbReference type="EC" id="1.13.11.-" evidence="6"/>
<evidence type="ECO:0000313" key="8">
    <source>
        <dbReference type="EMBL" id="NYI03468.1"/>
    </source>
</evidence>
<evidence type="ECO:0000256" key="2">
    <source>
        <dbReference type="ARBA" id="ARBA00022723"/>
    </source>
</evidence>
<dbReference type="Pfam" id="PF03055">
    <property type="entry name" value="RPE65"/>
    <property type="match status" value="1"/>
</dbReference>
<evidence type="ECO:0000256" key="3">
    <source>
        <dbReference type="ARBA" id="ARBA00023002"/>
    </source>
</evidence>
<feature type="binding site" evidence="5">
    <location>
        <position position="243"/>
    </location>
    <ligand>
        <name>Fe cation</name>
        <dbReference type="ChEBI" id="CHEBI:24875"/>
        <note>catalytic</note>
    </ligand>
</feature>
<feature type="binding site" evidence="5">
    <location>
        <position position="195"/>
    </location>
    <ligand>
        <name>Fe cation</name>
        <dbReference type="ChEBI" id="CHEBI:24875"/>
        <note>catalytic</note>
    </ligand>
</feature>
<organism evidence="8 9">
    <name type="scientific">Allostreptomyces psammosilenae</name>
    <dbReference type="NCBI Taxonomy" id="1892865"/>
    <lineage>
        <taxon>Bacteria</taxon>
        <taxon>Bacillati</taxon>
        <taxon>Actinomycetota</taxon>
        <taxon>Actinomycetes</taxon>
        <taxon>Kitasatosporales</taxon>
        <taxon>Streptomycetaceae</taxon>
        <taxon>Allostreptomyces</taxon>
    </lineage>
</organism>
<dbReference type="PANTHER" id="PTHR10543">
    <property type="entry name" value="BETA-CAROTENE DIOXYGENASE"/>
    <property type="match status" value="1"/>
</dbReference>
<evidence type="ECO:0000256" key="1">
    <source>
        <dbReference type="ARBA" id="ARBA00006787"/>
    </source>
</evidence>
<dbReference type="InterPro" id="IPR004294">
    <property type="entry name" value="Carotenoid_Oase"/>
</dbReference>
<dbReference type="EMBL" id="JACBZD010000001">
    <property type="protein sequence ID" value="NYI03468.1"/>
    <property type="molecule type" value="Genomic_DNA"/>
</dbReference>
<keyword evidence="9" id="KW-1185">Reference proteome</keyword>
<comment type="caution">
    <text evidence="8">The sequence shown here is derived from an EMBL/GenBank/DDBJ whole genome shotgun (WGS) entry which is preliminary data.</text>
</comment>
<accession>A0A852ZZC2</accession>
<feature type="binding site" evidence="5">
    <location>
        <position position="306"/>
    </location>
    <ligand>
        <name>Fe cation</name>
        <dbReference type="ChEBI" id="CHEBI:24875"/>
        <note>catalytic</note>
    </ligand>
</feature>
<feature type="compositionally biased region" description="Low complexity" evidence="7">
    <location>
        <begin position="9"/>
        <end position="42"/>
    </location>
</feature>